<dbReference type="AlphaFoldDB" id="A0A315VDL9"/>
<dbReference type="GO" id="GO:0005634">
    <property type="term" value="C:nucleus"/>
    <property type="evidence" value="ECO:0007669"/>
    <property type="project" value="TreeGrafter"/>
</dbReference>
<dbReference type="GO" id="GO:0042551">
    <property type="term" value="P:neuron maturation"/>
    <property type="evidence" value="ECO:0007669"/>
    <property type="project" value="TreeGrafter"/>
</dbReference>
<feature type="compositionally biased region" description="Polar residues" evidence="1">
    <location>
        <begin position="526"/>
        <end position="556"/>
    </location>
</feature>
<proteinExistence type="predicted"/>
<feature type="region of interest" description="Disordered" evidence="1">
    <location>
        <begin position="324"/>
        <end position="431"/>
    </location>
</feature>
<feature type="compositionally biased region" description="Low complexity" evidence="1">
    <location>
        <begin position="802"/>
        <end position="817"/>
    </location>
</feature>
<feature type="region of interest" description="Disordered" evidence="1">
    <location>
        <begin position="500"/>
        <end position="585"/>
    </location>
</feature>
<gene>
    <name evidence="3" type="ORF">CCH79_00013292</name>
</gene>
<keyword evidence="4" id="KW-1185">Reference proteome</keyword>
<name>A0A315VDL9_GAMAF</name>
<dbReference type="GO" id="GO:0006397">
    <property type="term" value="P:mRNA processing"/>
    <property type="evidence" value="ECO:0007669"/>
    <property type="project" value="TreeGrafter"/>
</dbReference>
<protein>
    <recommendedName>
        <fullName evidence="2">Serine/arginine repetitive matrix protein C-terminal domain-containing protein</fullName>
    </recommendedName>
</protein>
<feature type="compositionally biased region" description="Basic residues" evidence="1">
    <location>
        <begin position="340"/>
        <end position="360"/>
    </location>
</feature>
<dbReference type="InterPro" id="IPR029360">
    <property type="entry name" value="SRRM_C"/>
</dbReference>
<dbReference type="GO" id="GO:0043484">
    <property type="term" value="P:regulation of RNA splicing"/>
    <property type="evidence" value="ECO:0007669"/>
    <property type="project" value="TreeGrafter"/>
</dbReference>
<feature type="non-terminal residue" evidence="3">
    <location>
        <position position="841"/>
    </location>
</feature>
<dbReference type="STRING" id="33528.ENSGAFP00000009881"/>
<dbReference type="PANTHER" id="PTHR34755:SF1">
    <property type="entry name" value="SERINE_ARGININE REPETITIVE MATRIX PROTEIN 4"/>
    <property type="match status" value="1"/>
</dbReference>
<dbReference type="PANTHER" id="PTHR34755">
    <property type="entry name" value="SERINE/ARGININE REPETITIVE MATRIX PROTEIN 3-RELATED"/>
    <property type="match status" value="1"/>
</dbReference>
<feature type="region of interest" description="Disordered" evidence="1">
    <location>
        <begin position="621"/>
        <end position="841"/>
    </location>
</feature>
<feature type="compositionally biased region" description="Basic residues" evidence="1">
    <location>
        <begin position="367"/>
        <end position="415"/>
    </location>
</feature>
<feature type="compositionally biased region" description="Basic and acidic residues" evidence="1">
    <location>
        <begin position="560"/>
        <end position="570"/>
    </location>
</feature>
<feature type="compositionally biased region" description="Low complexity" evidence="1">
    <location>
        <begin position="684"/>
        <end position="697"/>
    </location>
</feature>
<dbReference type="InterPro" id="IPR052109">
    <property type="entry name" value="SRRM_Domain-Containing"/>
</dbReference>
<evidence type="ECO:0000313" key="3">
    <source>
        <dbReference type="EMBL" id="PWA17089.1"/>
    </source>
</evidence>
<dbReference type="EMBL" id="NHOQ01002408">
    <property type="protein sequence ID" value="PWA17089.1"/>
    <property type="molecule type" value="Genomic_DNA"/>
</dbReference>
<dbReference type="Pfam" id="PF15230">
    <property type="entry name" value="SRRM_C"/>
    <property type="match status" value="1"/>
</dbReference>
<evidence type="ECO:0000259" key="2">
    <source>
        <dbReference type="Pfam" id="PF15230"/>
    </source>
</evidence>
<sequence>MSPLPLPLESHREEEEFAGFVQQHVRKTERHAAFHLQLVAHVPPIILQRINRFSLTERQSQGVPQQVMMYNSISDPAFVNYQNSCESFHSSSDVQIVPFATVVREEAERSITLGGGGLCPCDKNWNKRNLLDQTNHPSGGCLISPNTFPTLDHVEARSLPFYIIRSLSGGTSSDSERPPKMKARKIESDGSCLLGAAGSEEDGADGLISCSDYLLITIRLKPLAEEENFSETTTSYQPLQTDDRKAADMRVDRADRNGCIKGSGRKHHSHRRARIGKDLFINIKASKRLQQRGRGNIGIFRSAESRPVMKDFNQISTVVDVSLPDRGKSRSFDGVLSPRAKGKKKKKRKSERKRKRRRSPSHSLSPVRKKKKKKKKSSKKSKRHSSSSLKRKRKDERKHKKSSRTHSSRRRRHYRRSESYASSSRSFTGDSQLTKAFPHRHLQKSVVHQAFRAMGGTGEETRAALIPTEAKWRHASKSVCKTAPKYRSILSAGTILSLKPGSELVNGKGAQDFSSHAEGTRDYDSGNDTSSPPSSKTGVSRASVAENQRNCCQRLTSPPEKQRFADRDNGSDSGNSVTSYASSCKPCREHGFSATIFSGNSKSGQITLGCEEEVVRCPKAARCAQRRSRSSRKRRKAQSSSSSRSRSSGTSRYSGRYSRSPSMSSCSSYSRSLSNSSDVRRRGSLVSLSSRGSYSKYSADRLRDRKRQSSSRETNLKHMHKVSGKRRRRKSYSPMRKRRRDSPSHLEARRITSARKRPIPYFRPSPSASSRSTSVSSWSSLFTRSRSRSPIHSVSRSHSRSCSRSYSSYRSYSRSSSWNSIFGSHSRSRSRGSLKKRRKAR</sequence>
<comment type="caution">
    <text evidence="3">The sequence shown here is derived from an EMBL/GenBank/DDBJ whole genome shotgun (WGS) entry which is preliminary data.</text>
</comment>
<dbReference type="Proteomes" id="UP000250572">
    <property type="component" value="Unassembled WGS sequence"/>
</dbReference>
<feature type="compositionally biased region" description="Polar residues" evidence="1">
    <location>
        <begin position="571"/>
        <end position="582"/>
    </location>
</feature>
<feature type="compositionally biased region" description="Basic and acidic residues" evidence="1">
    <location>
        <begin position="741"/>
        <end position="750"/>
    </location>
</feature>
<evidence type="ECO:0000313" key="4">
    <source>
        <dbReference type="Proteomes" id="UP000250572"/>
    </source>
</evidence>
<organism evidence="3 4">
    <name type="scientific">Gambusia affinis</name>
    <name type="common">Western mosquitofish</name>
    <name type="synonym">Heterandria affinis</name>
    <dbReference type="NCBI Taxonomy" id="33528"/>
    <lineage>
        <taxon>Eukaryota</taxon>
        <taxon>Metazoa</taxon>
        <taxon>Chordata</taxon>
        <taxon>Craniata</taxon>
        <taxon>Vertebrata</taxon>
        <taxon>Euteleostomi</taxon>
        <taxon>Actinopterygii</taxon>
        <taxon>Neopterygii</taxon>
        <taxon>Teleostei</taxon>
        <taxon>Neoteleostei</taxon>
        <taxon>Acanthomorphata</taxon>
        <taxon>Ovalentaria</taxon>
        <taxon>Atherinomorphae</taxon>
        <taxon>Cyprinodontiformes</taxon>
        <taxon>Poeciliidae</taxon>
        <taxon>Poeciliinae</taxon>
        <taxon>Gambusia</taxon>
    </lineage>
</organism>
<feature type="compositionally biased region" description="Low complexity" evidence="1">
    <location>
        <begin position="764"/>
        <end position="784"/>
    </location>
</feature>
<feature type="compositionally biased region" description="Basic residues" evidence="1">
    <location>
        <begin position="785"/>
        <end position="801"/>
    </location>
</feature>
<feature type="domain" description="Serine/arginine repetitive matrix protein C-terminal" evidence="2">
    <location>
        <begin position="694"/>
        <end position="764"/>
    </location>
</feature>
<feature type="compositionally biased region" description="Basic residues" evidence="1">
    <location>
        <begin position="826"/>
        <end position="841"/>
    </location>
</feature>
<feature type="compositionally biased region" description="Basic residues" evidence="1">
    <location>
        <begin position="717"/>
        <end position="740"/>
    </location>
</feature>
<reference evidence="3 4" key="1">
    <citation type="journal article" date="2018" name="G3 (Bethesda)">
        <title>A High-Quality Reference Genome for the Invasive Mosquitofish Gambusia affinis Using a Chicago Library.</title>
        <authorList>
            <person name="Hoffberg S.L."/>
            <person name="Troendle N.J."/>
            <person name="Glenn T.C."/>
            <person name="Mahmud O."/>
            <person name="Louha S."/>
            <person name="Chalopin D."/>
            <person name="Bennetzen J.L."/>
            <person name="Mauricio R."/>
        </authorList>
    </citation>
    <scope>NUCLEOTIDE SEQUENCE [LARGE SCALE GENOMIC DNA]</scope>
    <source>
        <strain evidence="3">NE01/NJP1002.9</strain>
        <tissue evidence="3">Muscle</tissue>
    </source>
</reference>
<dbReference type="GO" id="GO:0003729">
    <property type="term" value="F:mRNA binding"/>
    <property type="evidence" value="ECO:0007669"/>
    <property type="project" value="TreeGrafter"/>
</dbReference>
<feature type="compositionally biased region" description="Basic residues" evidence="1">
    <location>
        <begin position="624"/>
        <end position="637"/>
    </location>
</feature>
<evidence type="ECO:0000256" key="1">
    <source>
        <dbReference type="SAM" id="MobiDB-lite"/>
    </source>
</evidence>
<accession>A0A315VDL9</accession>
<feature type="compositionally biased region" description="Low complexity" evidence="1">
    <location>
        <begin position="638"/>
        <end position="677"/>
    </location>
</feature>